<dbReference type="AlphaFoldDB" id="A0A0D3JC21"/>
<keyword evidence="4" id="KW-1185">Reference proteome</keyword>
<evidence type="ECO:0000256" key="2">
    <source>
        <dbReference type="SAM" id="SignalP"/>
    </source>
</evidence>
<protein>
    <submittedName>
        <fullName evidence="3">Uncharacterized protein</fullName>
    </submittedName>
</protein>
<organism evidence="3 4">
    <name type="scientific">Emiliania huxleyi (strain CCMP1516)</name>
    <dbReference type="NCBI Taxonomy" id="280463"/>
    <lineage>
        <taxon>Eukaryota</taxon>
        <taxon>Haptista</taxon>
        <taxon>Haptophyta</taxon>
        <taxon>Prymnesiophyceae</taxon>
        <taxon>Isochrysidales</taxon>
        <taxon>Noelaerhabdaceae</taxon>
        <taxon>Emiliania</taxon>
    </lineage>
</organism>
<keyword evidence="1" id="KW-0175">Coiled coil</keyword>
<feature type="chain" id="PRO_5044247013" evidence="2">
    <location>
        <begin position="38"/>
        <end position="548"/>
    </location>
</feature>
<evidence type="ECO:0000256" key="1">
    <source>
        <dbReference type="SAM" id="Coils"/>
    </source>
</evidence>
<dbReference type="GeneID" id="17266603"/>
<proteinExistence type="predicted"/>
<reference evidence="3" key="2">
    <citation type="submission" date="2024-10" db="UniProtKB">
        <authorList>
            <consortium name="EnsemblProtists"/>
        </authorList>
    </citation>
    <scope>IDENTIFICATION</scope>
</reference>
<name>A0A0D3JC21_EMIH1</name>
<accession>A0A0D3JC21</accession>
<dbReference type="HOGENOM" id="CLU_497352_0_0_1"/>
<dbReference type="Gene3D" id="3.40.50.300">
    <property type="entry name" value="P-loop containing nucleotide triphosphate hydrolases"/>
    <property type="match status" value="1"/>
</dbReference>
<dbReference type="KEGG" id="ehx:EMIHUDRAFT_450903"/>
<evidence type="ECO:0000313" key="3">
    <source>
        <dbReference type="EnsemblProtists" id="EOD21056"/>
    </source>
</evidence>
<keyword evidence="2" id="KW-0732">Signal</keyword>
<dbReference type="InterPro" id="IPR027417">
    <property type="entry name" value="P-loop_NTPase"/>
</dbReference>
<dbReference type="PaxDb" id="2903-EOD21056"/>
<sequence length="548" mass="61163">MQPRDLVINERLSQPRCPWRGICTLAGLLAFLALLSAPQHSDRPSSTLQSISLTVPAGLRPAGTHLGSDDDVAKTAGTTLRSVLQRHAQLGLFDFVSFVNRYNKVQFQMVTHRVDEALRTPGGLSGLRLAVEIHIGGGGYEQFLKYTLPDLLLLRSKLRAAGCRCNLVTLLRHPLLQHLSWHRHFVNERVPLCFWNSPHDCQSRMSMALACHGGPSVRPLTRDHRTAVQAMWDAFDLVGMTEHFDSFLVLLADLAGLQRPFYRIQLGTAETTAAREATRRWSARTCASLTADPPQALLEYIRKRMAATAKAAAGFRARKGKGDSRGPAGMMDCAGYGPCELPAGSTTQYSWFERDQCDAVTAEARVELLRAEGAALEERAMRQQAERPSDLAAAAGVPWVVDEHASWYKPHERARYSCVNCSGDVVPEKDLVGCWPLWPQFGPDELEFRCVRRWTSDPGEQAPHKYMQGRAPLPCWRTCWTPLKSPGAERCTAACPSAESAEPAVEWRARWDAELHSFKERDGTARDVERATGFIRRLPNSDFFWSVY</sequence>
<dbReference type="Proteomes" id="UP000013827">
    <property type="component" value="Unassembled WGS sequence"/>
</dbReference>
<feature type="coiled-coil region" evidence="1">
    <location>
        <begin position="359"/>
        <end position="386"/>
    </location>
</feature>
<reference evidence="4" key="1">
    <citation type="journal article" date="2013" name="Nature">
        <title>Pan genome of the phytoplankton Emiliania underpins its global distribution.</title>
        <authorList>
            <person name="Read B.A."/>
            <person name="Kegel J."/>
            <person name="Klute M.J."/>
            <person name="Kuo A."/>
            <person name="Lefebvre S.C."/>
            <person name="Maumus F."/>
            <person name="Mayer C."/>
            <person name="Miller J."/>
            <person name="Monier A."/>
            <person name="Salamov A."/>
            <person name="Young J."/>
            <person name="Aguilar M."/>
            <person name="Claverie J.M."/>
            <person name="Frickenhaus S."/>
            <person name="Gonzalez K."/>
            <person name="Herman E.K."/>
            <person name="Lin Y.C."/>
            <person name="Napier J."/>
            <person name="Ogata H."/>
            <person name="Sarno A.F."/>
            <person name="Shmutz J."/>
            <person name="Schroeder D."/>
            <person name="de Vargas C."/>
            <person name="Verret F."/>
            <person name="von Dassow P."/>
            <person name="Valentin K."/>
            <person name="Van de Peer Y."/>
            <person name="Wheeler G."/>
            <person name="Dacks J.B."/>
            <person name="Delwiche C.F."/>
            <person name="Dyhrman S.T."/>
            <person name="Glockner G."/>
            <person name="John U."/>
            <person name="Richards T."/>
            <person name="Worden A.Z."/>
            <person name="Zhang X."/>
            <person name="Grigoriev I.V."/>
            <person name="Allen A.E."/>
            <person name="Bidle K."/>
            <person name="Borodovsky M."/>
            <person name="Bowler C."/>
            <person name="Brownlee C."/>
            <person name="Cock J.M."/>
            <person name="Elias M."/>
            <person name="Gladyshev V.N."/>
            <person name="Groth M."/>
            <person name="Guda C."/>
            <person name="Hadaegh A."/>
            <person name="Iglesias-Rodriguez M.D."/>
            <person name="Jenkins J."/>
            <person name="Jones B.M."/>
            <person name="Lawson T."/>
            <person name="Leese F."/>
            <person name="Lindquist E."/>
            <person name="Lobanov A."/>
            <person name="Lomsadze A."/>
            <person name="Malik S.B."/>
            <person name="Marsh M.E."/>
            <person name="Mackinder L."/>
            <person name="Mock T."/>
            <person name="Mueller-Roeber B."/>
            <person name="Pagarete A."/>
            <person name="Parker M."/>
            <person name="Probert I."/>
            <person name="Quesneville H."/>
            <person name="Raines C."/>
            <person name="Rensing S.A."/>
            <person name="Riano-Pachon D.M."/>
            <person name="Richier S."/>
            <person name="Rokitta S."/>
            <person name="Shiraiwa Y."/>
            <person name="Soanes D.M."/>
            <person name="van der Giezen M."/>
            <person name="Wahlund T.M."/>
            <person name="Williams B."/>
            <person name="Wilson W."/>
            <person name="Wolfe G."/>
            <person name="Wurch L.L."/>
        </authorList>
    </citation>
    <scope>NUCLEOTIDE SEQUENCE</scope>
</reference>
<feature type="signal peptide" evidence="2">
    <location>
        <begin position="1"/>
        <end position="37"/>
    </location>
</feature>
<dbReference type="EnsemblProtists" id="EOD21056">
    <property type="protein sequence ID" value="EOD21056"/>
    <property type="gene ID" value="EMIHUDRAFT_450903"/>
</dbReference>
<dbReference type="RefSeq" id="XP_005773485.1">
    <property type="nucleotide sequence ID" value="XM_005773428.1"/>
</dbReference>
<evidence type="ECO:0000313" key="4">
    <source>
        <dbReference type="Proteomes" id="UP000013827"/>
    </source>
</evidence>